<organism evidence="2 3">
    <name type="scientific">Rhodopila globiformis</name>
    <name type="common">Rhodopseudomonas globiformis</name>
    <dbReference type="NCBI Taxonomy" id="1071"/>
    <lineage>
        <taxon>Bacteria</taxon>
        <taxon>Pseudomonadati</taxon>
        <taxon>Pseudomonadota</taxon>
        <taxon>Alphaproteobacteria</taxon>
        <taxon>Acetobacterales</taxon>
        <taxon>Acetobacteraceae</taxon>
        <taxon>Rhodopila</taxon>
    </lineage>
</organism>
<evidence type="ECO:0000313" key="3">
    <source>
        <dbReference type="Proteomes" id="UP000239724"/>
    </source>
</evidence>
<reference evidence="2 3" key="1">
    <citation type="journal article" date="2018" name="Arch. Microbiol.">
        <title>New insights into the metabolic potential of the phototrophic purple bacterium Rhodopila globiformis DSM 161(T) from its draft genome sequence and evidence for a vanadium-dependent nitrogenase.</title>
        <authorList>
            <person name="Imhoff J.F."/>
            <person name="Rahn T."/>
            <person name="Kunzel S."/>
            <person name="Neulinger S.C."/>
        </authorList>
    </citation>
    <scope>NUCLEOTIDE SEQUENCE [LARGE SCALE GENOMIC DNA]</scope>
    <source>
        <strain evidence="2 3">DSM 161</strain>
    </source>
</reference>
<protein>
    <submittedName>
        <fullName evidence="2">Uncharacterized protein</fullName>
    </submittedName>
</protein>
<proteinExistence type="predicted"/>
<sequence length="89" mass="9753">MSDRLDEADLRLAALRTALIEGEASGAADVFDFEAFLARKRRDREAAVRARDAGRAYQGASSGSAMNGSWSGTPNPAKRRRVRVRIVYP</sequence>
<evidence type="ECO:0000313" key="2">
    <source>
        <dbReference type="EMBL" id="PPQ34870.1"/>
    </source>
</evidence>
<keyword evidence="3" id="KW-1185">Reference proteome</keyword>
<dbReference type="EMBL" id="NHRY01000085">
    <property type="protein sequence ID" value="PPQ34870.1"/>
    <property type="molecule type" value="Genomic_DNA"/>
</dbReference>
<dbReference type="InterPro" id="IPR022789">
    <property type="entry name" value="ParD"/>
</dbReference>
<name>A0A2S6NJE0_RHOGL</name>
<evidence type="ECO:0000256" key="1">
    <source>
        <dbReference type="SAM" id="MobiDB-lite"/>
    </source>
</evidence>
<dbReference type="Pfam" id="PF03693">
    <property type="entry name" value="ParD_antitoxin"/>
    <property type="match status" value="1"/>
</dbReference>
<dbReference type="Proteomes" id="UP000239724">
    <property type="component" value="Unassembled WGS sequence"/>
</dbReference>
<dbReference type="RefSeq" id="WP_104518592.1">
    <property type="nucleotide sequence ID" value="NZ_NHRY01000085.1"/>
</dbReference>
<feature type="compositionally biased region" description="Polar residues" evidence="1">
    <location>
        <begin position="59"/>
        <end position="74"/>
    </location>
</feature>
<dbReference type="Gene3D" id="6.10.10.120">
    <property type="entry name" value="Antitoxin ParD1-like"/>
    <property type="match status" value="1"/>
</dbReference>
<accession>A0A2S6NJE0</accession>
<feature type="region of interest" description="Disordered" evidence="1">
    <location>
        <begin position="52"/>
        <end position="76"/>
    </location>
</feature>
<gene>
    <name evidence="2" type="ORF">CCS01_09385</name>
</gene>
<comment type="caution">
    <text evidence="2">The sequence shown here is derived from an EMBL/GenBank/DDBJ whole genome shotgun (WGS) entry which is preliminary data.</text>
</comment>
<dbReference type="InterPro" id="IPR038296">
    <property type="entry name" value="ParD_sf"/>
</dbReference>
<dbReference type="AlphaFoldDB" id="A0A2S6NJE0"/>